<name>R7SVJ1_DICSQ</name>
<dbReference type="KEGG" id="dsq:DICSQDRAFT_138240"/>
<feature type="region of interest" description="Disordered" evidence="1">
    <location>
        <begin position="1"/>
        <end position="66"/>
    </location>
</feature>
<dbReference type="EMBL" id="JH719421">
    <property type="protein sequence ID" value="EJF59780.1"/>
    <property type="molecule type" value="Genomic_DNA"/>
</dbReference>
<feature type="compositionally biased region" description="Basic and acidic residues" evidence="1">
    <location>
        <begin position="38"/>
        <end position="50"/>
    </location>
</feature>
<dbReference type="AlphaFoldDB" id="R7SVJ1"/>
<gene>
    <name evidence="2" type="ORF">DICSQDRAFT_138240</name>
</gene>
<reference evidence="2 3" key="1">
    <citation type="journal article" date="2012" name="Science">
        <title>The Paleozoic origin of enzymatic lignin decomposition reconstructed from 31 fungal genomes.</title>
        <authorList>
            <person name="Floudas D."/>
            <person name="Binder M."/>
            <person name="Riley R."/>
            <person name="Barry K."/>
            <person name="Blanchette R.A."/>
            <person name="Henrissat B."/>
            <person name="Martinez A.T."/>
            <person name="Otillar R."/>
            <person name="Spatafora J.W."/>
            <person name="Yadav J.S."/>
            <person name="Aerts A."/>
            <person name="Benoit I."/>
            <person name="Boyd A."/>
            <person name="Carlson A."/>
            <person name="Copeland A."/>
            <person name="Coutinho P.M."/>
            <person name="de Vries R.P."/>
            <person name="Ferreira P."/>
            <person name="Findley K."/>
            <person name="Foster B."/>
            <person name="Gaskell J."/>
            <person name="Glotzer D."/>
            <person name="Gorecki P."/>
            <person name="Heitman J."/>
            <person name="Hesse C."/>
            <person name="Hori C."/>
            <person name="Igarashi K."/>
            <person name="Jurgens J.A."/>
            <person name="Kallen N."/>
            <person name="Kersten P."/>
            <person name="Kohler A."/>
            <person name="Kuees U."/>
            <person name="Kumar T.K.A."/>
            <person name="Kuo A."/>
            <person name="LaButti K."/>
            <person name="Larrondo L.F."/>
            <person name="Lindquist E."/>
            <person name="Ling A."/>
            <person name="Lombard V."/>
            <person name="Lucas S."/>
            <person name="Lundell T."/>
            <person name="Martin R."/>
            <person name="McLaughlin D.J."/>
            <person name="Morgenstern I."/>
            <person name="Morin E."/>
            <person name="Murat C."/>
            <person name="Nagy L.G."/>
            <person name="Nolan M."/>
            <person name="Ohm R.A."/>
            <person name="Patyshakuliyeva A."/>
            <person name="Rokas A."/>
            <person name="Ruiz-Duenas F.J."/>
            <person name="Sabat G."/>
            <person name="Salamov A."/>
            <person name="Samejima M."/>
            <person name="Schmutz J."/>
            <person name="Slot J.C."/>
            <person name="St John F."/>
            <person name="Stenlid J."/>
            <person name="Sun H."/>
            <person name="Sun S."/>
            <person name="Syed K."/>
            <person name="Tsang A."/>
            <person name="Wiebenga A."/>
            <person name="Young D."/>
            <person name="Pisabarro A."/>
            <person name="Eastwood D.C."/>
            <person name="Martin F."/>
            <person name="Cullen D."/>
            <person name="Grigoriev I.V."/>
            <person name="Hibbett D.S."/>
        </authorList>
    </citation>
    <scope>NUCLEOTIDE SEQUENCE [LARGE SCALE GENOMIC DNA]</scope>
    <source>
        <strain evidence="2 3">LYAD-421 SS1</strain>
    </source>
</reference>
<feature type="compositionally biased region" description="Basic and acidic residues" evidence="1">
    <location>
        <begin position="57"/>
        <end position="66"/>
    </location>
</feature>
<evidence type="ECO:0000313" key="2">
    <source>
        <dbReference type="EMBL" id="EJF59780.1"/>
    </source>
</evidence>
<evidence type="ECO:0000313" key="3">
    <source>
        <dbReference type="Proteomes" id="UP000053319"/>
    </source>
</evidence>
<dbReference type="Proteomes" id="UP000053319">
    <property type="component" value="Unassembled WGS sequence"/>
</dbReference>
<organism evidence="2 3">
    <name type="scientific">Dichomitus squalens (strain LYAD-421)</name>
    <name type="common">Western red white-rot fungus</name>
    <dbReference type="NCBI Taxonomy" id="732165"/>
    <lineage>
        <taxon>Eukaryota</taxon>
        <taxon>Fungi</taxon>
        <taxon>Dikarya</taxon>
        <taxon>Basidiomycota</taxon>
        <taxon>Agaricomycotina</taxon>
        <taxon>Agaricomycetes</taxon>
        <taxon>Polyporales</taxon>
        <taxon>Polyporaceae</taxon>
        <taxon>Dichomitus</taxon>
    </lineage>
</organism>
<evidence type="ECO:0000256" key="1">
    <source>
        <dbReference type="SAM" id="MobiDB-lite"/>
    </source>
</evidence>
<feature type="compositionally biased region" description="Polar residues" evidence="1">
    <location>
        <begin position="10"/>
        <end position="25"/>
    </location>
</feature>
<dbReference type="HOGENOM" id="CLU_2831159_0_0_1"/>
<dbReference type="RefSeq" id="XP_007367492.1">
    <property type="nucleotide sequence ID" value="XM_007367430.1"/>
</dbReference>
<dbReference type="GeneID" id="18835703"/>
<proteinExistence type="predicted"/>
<protein>
    <submittedName>
        <fullName evidence="2">Uncharacterized protein</fullName>
    </submittedName>
</protein>
<accession>R7SVJ1</accession>
<sequence length="66" mass="6836">MTRGPCPTSCAPSTKRPTASCSTPGTADASPKPVSAHLRYEGAHDGRRGAETGPVHECTRRAKSAD</sequence>